<dbReference type="RefSeq" id="WP_089451526.1">
    <property type="nucleotide sequence ID" value="NZ_NKFA01000007.1"/>
</dbReference>
<sequence>MFPKISTMSTPSTRAEFEERLNVLREQMRLGKMHFAEGLRGPDSLLKVRKLPNGRIDLLSIDESARIQANMMHQMITGAFGPDLEDKMPPPEDH</sequence>
<gene>
    <name evidence="1" type="ORF">CFB84_18315</name>
</gene>
<protein>
    <submittedName>
        <fullName evidence="1">Uncharacterized protein</fullName>
    </submittedName>
</protein>
<dbReference type="OrthoDB" id="1269301at2"/>
<organism evidence="1 2">
    <name type="scientific">Burkholderia aenigmatica</name>
    <dbReference type="NCBI Taxonomy" id="2015348"/>
    <lineage>
        <taxon>Bacteria</taxon>
        <taxon>Pseudomonadati</taxon>
        <taxon>Pseudomonadota</taxon>
        <taxon>Betaproteobacteria</taxon>
        <taxon>Burkholderiales</taxon>
        <taxon>Burkholderiaceae</taxon>
        <taxon>Burkholderia</taxon>
        <taxon>Burkholderia cepacia complex</taxon>
    </lineage>
</organism>
<dbReference type="NCBIfam" id="NF041811">
    <property type="entry name" value="Avs1c"/>
    <property type="match status" value="1"/>
</dbReference>
<dbReference type="AlphaFoldDB" id="A0A228IMF6"/>
<accession>A0A228IMF6</accession>
<evidence type="ECO:0000313" key="2">
    <source>
        <dbReference type="Proteomes" id="UP000214600"/>
    </source>
</evidence>
<reference evidence="1 2" key="2">
    <citation type="submission" date="2017-08" db="EMBL/GenBank/DDBJ databases">
        <title>WGS of novel Burkholderia cepaca complex species.</title>
        <authorList>
            <person name="Lipuma J."/>
            <person name="Spilker T."/>
        </authorList>
    </citation>
    <scope>NUCLEOTIDE SEQUENCE [LARGE SCALE GENOMIC DNA]</scope>
    <source>
        <strain evidence="1 2">AU17325</strain>
    </source>
</reference>
<comment type="caution">
    <text evidence="1">The sequence shown here is derived from an EMBL/GenBank/DDBJ whole genome shotgun (WGS) entry which is preliminary data.</text>
</comment>
<evidence type="ECO:0000313" key="1">
    <source>
        <dbReference type="EMBL" id="OXI43526.1"/>
    </source>
</evidence>
<dbReference type="Proteomes" id="UP000214600">
    <property type="component" value="Unassembled WGS sequence"/>
</dbReference>
<name>A0A228IMF6_9BURK</name>
<dbReference type="EMBL" id="NKFA01000007">
    <property type="protein sequence ID" value="OXI43526.1"/>
    <property type="molecule type" value="Genomic_DNA"/>
</dbReference>
<proteinExistence type="predicted"/>
<reference evidence="2" key="1">
    <citation type="submission" date="2017-06" db="EMBL/GenBank/DDBJ databases">
        <authorList>
            <person name="LiPuma J."/>
            <person name="Spilker T."/>
        </authorList>
    </citation>
    <scope>NUCLEOTIDE SEQUENCE [LARGE SCALE GENOMIC DNA]</scope>
    <source>
        <strain evidence="2">AU17325</strain>
    </source>
</reference>